<dbReference type="InterPro" id="IPR012902">
    <property type="entry name" value="N_methyl_site"/>
</dbReference>
<keyword evidence="1" id="KW-1133">Transmembrane helix</keyword>
<evidence type="ECO:0000313" key="3">
    <source>
        <dbReference type="Proteomes" id="UP000031623"/>
    </source>
</evidence>
<keyword evidence="1" id="KW-0472">Membrane</keyword>
<organism evidence="2 3">
    <name type="scientific">Thioploca ingrica</name>
    <dbReference type="NCBI Taxonomy" id="40754"/>
    <lineage>
        <taxon>Bacteria</taxon>
        <taxon>Pseudomonadati</taxon>
        <taxon>Pseudomonadota</taxon>
        <taxon>Gammaproteobacteria</taxon>
        <taxon>Thiotrichales</taxon>
        <taxon>Thiotrichaceae</taxon>
        <taxon>Thioploca</taxon>
    </lineage>
</organism>
<dbReference type="EMBL" id="AP014633">
    <property type="protein sequence ID" value="BAP57062.1"/>
    <property type="molecule type" value="Genomic_DNA"/>
</dbReference>
<accession>A0A090AMA0</accession>
<evidence type="ECO:0000256" key="1">
    <source>
        <dbReference type="SAM" id="Phobius"/>
    </source>
</evidence>
<evidence type="ECO:0000313" key="2">
    <source>
        <dbReference type="EMBL" id="BAP57062.1"/>
    </source>
</evidence>
<dbReference type="NCBIfam" id="TIGR02532">
    <property type="entry name" value="IV_pilin_GFxxxE"/>
    <property type="match status" value="1"/>
</dbReference>
<feature type="transmembrane region" description="Helical" evidence="1">
    <location>
        <begin position="6"/>
        <end position="26"/>
    </location>
</feature>
<dbReference type="InterPro" id="IPR045584">
    <property type="entry name" value="Pilin-like"/>
</dbReference>
<sequence length="209" mass="23371">MKQPGFTLVEVALVIVIIGLLVGGFFKGKELITQAKIKNIESTFESVAKALYTYQERYHALPGDDKEATRFDPNIIIPSTQNGKIDGLFDSTIENEESRLAWLHLRYAGLIPKTFIDNPQQSNSQLQEQPRNIFNGIIGVSNDLNINGARLKIGERMPGIFVGFTNIPGDIAEILDLTQDDGLADSGRVRSNEANYQDKTLVYKVYFYL</sequence>
<dbReference type="AlphaFoldDB" id="A0A090AMA0"/>
<dbReference type="OrthoDB" id="9795524at2"/>
<name>A0A090AMA0_9GAMM</name>
<reference evidence="2 3" key="1">
    <citation type="journal article" date="2014" name="ISME J.">
        <title>Ecophysiology of Thioploca ingrica as revealed by the complete genome sequence supplemented with proteomic evidence.</title>
        <authorList>
            <person name="Kojima H."/>
            <person name="Ogura Y."/>
            <person name="Yamamoto N."/>
            <person name="Togashi T."/>
            <person name="Mori H."/>
            <person name="Watanabe T."/>
            <person name="Nemoto F."/>
            <person name="Kurokawa K."/>
            <person name="Hayashi T."/>
            <person name="Fukui M."/>
        </authorList>
    </citation>
    <scope>NUCLEOTIDE SEQUENCE [LARGE SCALE GENOMIC DNA]</scope>
</reference>
<dbReference type="STRING" id="40754.THII_2765"/>
<dbReference type="Pfam" id="PF07963">
    <property type="entry name" value="N_methyl"/>
    <property type="match status" value="1"/>
</dbReference>
<protein>
    <submittedName>
        <fullName evidence="2">Prepilin-type N-terminal cleavage/methylation domain-containing protein</fullName>
    </submittedName>
</protein>
<gene>
    <name evidence="2" type="ORF">THII_2765</name>
</gene>
<dbReference type="KEGG" id="tig:THII_2765"/>
<keyword evidence="3" id="KW-1185">Reference proteome</keyword>
<keyword evidence="1" id="KW-0812">Transmembrane</keyword>
<proteinExistence type="predicted"/>
<dbReference type="Proteomes" id="UP000031623">
    <property type="component" value="Chromosome"/>
</dbReference>
<dbReference type="SUPFAM" id="SSF54523">
    <property type="entry name" value="Pili subunits"/>
    <property type="match status" value="1"/>
</dbReference>
<dbReference type="HOGENOM" id="CLU_078515_1_0_6"/>